<evidence type="ECO:0000256" key="5">
    <source>
        <dbReference type="ARBA" id="ARBA00022807"/>
    </source>
</evidence>
<name>E4X6J3_OIKDI</name>
<dbReference type="EMBL" id="FN653027">
    <property type="protein sequence ID" value="CBY08021.1"/>
    <property type="molecule type" value="Genomic_DNA"/>
</dbReference>
<dbReference type="Gene3D" id="3.40.395.10">
    <property type="entry name" value="Adenoviral Proteinase, Chain A"/>
    <property type="match status" value="1"/>
</dbReference>
<evidence type="ECO:0000256" key="3">
    <source>
        <dbReference type="ARBA" id="ARBA00022670"/>
    </source>
</evidence>
<organism evidence="7">
    <name type="scientific">Oikopleura dioica</name>
    <name type="common">Tunicate</name>
    <dbReference type="NCBI Taxonomy" id="34765"/>
    <lineage>
        <taxon>Eukaryota</taxon>
        <taxon>Metazoa</taxon>
        <taxon>Chordata</taxon>
        <taxon>Tunicata</taxon>
        <taxon>Appendicularia</taxon>
        <taxon>Copelata</taxon>
        <taxon>Oikopleuridae</taxon>
        <taxon>Oikopleura</taxon>
    </lineage>
</organism>
<feature type="domain" description="Ubiquitin-like protease family profile" evidence="6">
    <location>
        <begin position="12"/>
        <end position="172"/>
    </location>
</feature>
<dbReference type="MEROPS" id="C48.011"/>
<dbReference type="GO" id="GO:0000338">
    <property type="term" value="P:protein deneddylation"/>
    <property type="evidence" value="ECO:0007669"/>
    <property type="project" value="TreeGrafter"/>
</dbReference>
<dbReference type="GO" id="GO:0008234">
    <property type="term" value="F:cysteine-type peptidase activity"/>
    <property type="evidence" value="ECO:0007669"/>
    <property type="project" value="UniProtKB-KW"/>
</dbReference>
<dbReference type="Pfam" id="PF10046">
    <property type="entry name" value="BLOC1_2"/>
    <property type="match status" value="1"/>
</dbReference>
<evidence type="ECO:0000259" key="6">
    <source>
        <dbReference type="PROSITE" id="PS50600"/>
    </source>
</evidence>
<evidence type="ECO:0000256" key="2">
    <source>
        <dbReference type="ARBA" id="ARBA00008468"/>
    </source>
</evidence>
<dbReference type="PANTHER" id="PTHR46468:SF1">
    <property type="entry name" value="SENTRIN-SPECIFIC PROTEASE 8"/>
    <property type="match status" value="1"/>
</dbReference>
<keyword evidence="4" id="KW-0378">Hydrolase</keyword>
<comment type="similarity">
    <text evidence="2">Belongs to the BLOC1S2 family.</text>
</comment>
<keyword evidence="8" id="KW-1185">Reference proteome</keyword>
<gene>
    <name evidence="7" type="ORF">GSOID_T00003389001</name>
</gene>
<dbReference type="SUPFAM" id="SSF54001">
    <property type="entry name" value="Cysteine proteinases"/>
    <property type="match status" value="1"/>
</dbReference>
<protein>
    <recommendedName>
        <fullName evidence="6">Ubiquitin-like protease family profile domain-containing protein</fullName>
    </recommendedName>
</protein>
<dbReference type="InterPro" id="IPR044613">
    <property type="entry name" value="Nep1/2-like"/>
</dbReference>
<dbReference type="InterPro" id="IPR038765">
    <property type="entry name" value="Papain-like_cys_pep_sf"/>
</dbReference>
<dbReference type="InParanoid" id="E4X6J3"/>
<dbReference type="Pfam" id="PF02902">
    <property type="entry name" value="Peptidase_C48"/>
    <property type="match status" value="1"/>
</dbReference>
<sequence length="329" mass="37302">MTDSIIISYHDSVLRQSDLALLSAPNWLNDQIISFFYEYLNNDEISDPRIGYIDPSLVQLVKLCKEPFEADAMLQCLDLSSKEVILIPINDEESAYAGGTHWSLLVWFKERETLVHYNSISNSNIKSVKRTADSFSSSIGIKIPFKIVEADVIAQTNTYDCGIHLLSISYQICINFLTGARKDNFYFDKKAVDIKHFRQRLQKIIGRLLKTCHPSQVKTTAPLQKAGITFNQRACHFIHETLLVAVGEYEVLNKMNEAAGFLCGKIENEVATTSAKLDQMSSRDNEIDVLLGNLNQLVVDLEQMDSNVSRIDNYTKKLEETIKNHLKTL</sequence>
<proteinExistence type="inferred from homology"/>
<evidence type="ECO:0000313" key="7">
    <source>
        <dbReference type="EMBL" id="CBY08021.1"/>
    </source>
</evidence>
<reference evidence="7" key="1">
    <citation type="journal article" date="2010" name="Science">
        <title>Plasticity of animal genome architecture unmasked by rapid evolution of a pelagic tunicate.</title>
        <authorList>
            <person name="Denoeud F."/>
            <person name="Henriet S."/>
            <person name="Mungpakdee S."/>
            <person name="Aury J.M."/>
            <person name="Da Silva C."/>
            <person name="Brinkmann H."/>
            <person name="Mikhaleva J."/>
            <person name="Olsen L.C."/>
            <person name="Jubin C."/>
            <person name="Canestro C."/>
            <person name="Bouquet J.M."/>
            <person name="Danks G."/>
            <person name="Poulain J."/>
            <person name="Campsteijn C."/>
            <person name="Adamski M."/>
            <person name="Cross I."/>
            <person name="Yadetie F."/>
            <person name="Muffato M."/>
            <person name="Louis A."/>
            <person name="Butcher S."/>
            <person name="Tsagkogeorga G."/>
            <person name="Konrad A."/>
            <person name="Singh S."/>
            <person name="Jensen M.F."/>
            <person name="Cong E.H."/>
            <person name="Eikeseth-Otteraa H."/>
            <person name="Noel B."/>
            <person name="Anthouard V."/>
            <person name="Porcel B.M."/>
            <person name="Kachouri-Lafond R."/>
            <person name="Nishino A."/>
            <person name="Ugolini M."/>
            <person name="Chourrout P."/>
            <person name="Nishida H."/>
            <person name="Aasland R."/>
            <person name="Huzurbazar S."/>
            <person name="Westhof E."/>
            <person name="Delsuc F."/>
            <person name="Lehrach H."/>
            <person name="Reinhardt R."/>
            <person name="Weissenbach J."/>
            <person name="Roy S.W."/>
            <person name="Artiguenave F."/>
            <person name="Postlethwait J.H."/>
            <person name="Manak J.R."/>
            <person name="Thompson E.M."/>
            <person name="Jaillon O."/>
            <person name="Du Pasquier L."/>
            <person name="Boudinot P."/>
            <person name="Liberles D.A."/>
            <person name="Volff J.N."/>
            <person name="Philippe H."/>
            <person name="Lenhard B."/>
            <person name="Roest Crollius H."/>
            <person name="Wincker P."/>
            <person name="Chourrout D."/>
        </authorList>
    </citation>
    <scope>NUCLEOTIDE SEQUENCE [LARGE SCALE GENOMIC DNA]</scope>
</reference>
<dbReference type="Proteomes" id="UP000001307">
    <property type="component" value="Unassembled WGS sequence"/>
</dbReference>
<dbReference type="OrthoDB" id="5065855at2759"/>
<dbReference type="GO" id="GO:0019784">
    <property type="term" value="F:deNEDDylase activity"/>
    <property type="evidence" value="ECO:0007669"/>
    <property type="project" value="InterPro"/>
</dbReference>
<keyword evidence="5" id="KW-0788">Thiol protease</keyword>
<dbReference type="AlphaFoldDB" id="E4X6J3"/>
<dbReference type="FunCoup" id="E4X6J3">
    <property type="interactions" value="5"/>
</dbReference>
<dbReference type="GO" id="GO:0006508">
    <property type="term" value="P:proteolysis"/>
    <property type="evidence" value="ECO:0007669"/>
    <property type="project" value="UniProtKB-KW"/>
</dbReference>
<keyword evidence="3" id="KW-0645">Protease</keyword>
<evidence type="ECO:0000313" key="8">
    <source>
        <dbReference type="Proteomes" id="UP000001307"/>
    </source>
</evidence>
<evidence type="ECO:0000256" key="4">
    <source>
        <dbReference type="ARBA" id="ARBA00022801"/>
    </source>
</evidence>
<dbReference type="InterPro" id="IPR019269">
    <property type="entry name" value="BLOC1_su2"/>
</dbReference>
<comment type="similarity">
    <text evidence="1">Belongs to the peptidase C48 family.</text>
</comment>
<accession>E4X6J3</accession>
<dbReference type="InterPro" id="IPR003653">
    <property type="entry name" value="Peptidase_C48_C"/>
</dbReference>
<dbReference type="PANTHER" id="PTHR46468">
    <property type="entry name" value="SENTRIN-SPECIFIC PROTEASE 8"/>
    <property type="match status" value="1"/>
</dbReference>
<dbReference type="PROSITE" id="PS50600">
    <property type="entry name" value="ULP_PROTEASE"/>
    <property type="match status" value="1"/>
</dbReference>
<evidence type="ECO:0000256" key="1">
    <source>
        <dbReference type="ARBA" id="ARBA00005234"/>
    </source>
</evidence>